<dbReference type="Proteomes" id="UP000307173">
    <property type="component" value="Unassembled WGS sequence"/>
</dbReference>
<dbReference type="AlphaFoldDB" id="A0A4T0WVK5"/>
<gene>
    <name evidence="1" type="ORF">CANINC_004455</name>
</gene>
<name>A0A4T0WVK5_9ASCO</name>
<dbReference type="EMBL" id="SELW01000657">
    <property type="protein sequence ID" value="TID14784.1"/>
    <property type="molecule type" value="Genomic_DNA"/>
</dbReference>
<evidence type="ECO:0000313" key="2">
    <source>
        <dbReference type="Proteomes" id="UP000307173"/>
    </source>
</evidence>
<organism evidence="1 2">
    <name type="scientific">Pichia inconspicua</name>
    <dbReference type="NCBI Taxonomy" id="52247"/>
    <lineage>
        <taxon>Eukaryota</taxon>
        <taxon>Fungi</taxon>
        <taxon>Dikarya</taxon>
        <taxon>Ascomycota</taxon>
        <taxon>Saccharomycotina</taxon>
        <taxon>Pichiomycetes</taxon>
        <taxon>Pichiales</taxon>
        <taxon>Pichiaceae</taxon>
        <taxon>Pichia</taxon>
    </lineage>
</organism>
<protein>
    <recommendedName>
        <fullName evidence="3">CHCH domain-containing protein</fullName>
    </recommendedName>
</protein>
<evidence type="ECO:0000313" key="1">
    <source>
        <dbReference type="EMBL" id="TID14784.1"/>
    </source>
</evidence>
<dbReference type="PANTHER" id="PTHR13639:SF2">
    <property type="entry name" value="CYTOCHROME C OXIDASE ASSEMBLY FACTOR 4 HOMOLOG, MITOCHONDRIAL"/>
    <property type="match status" value="1"/>
</dbReference>
<dbReference type="PROSITE" id="PS51808">
    <property type="entry name" value="CHCH"/>
    <property type="match status" value="1"/>
</dbReference>
<comment type="caution">
    <text evidence="1">The sequence shown here is derived from an EMBL/GenBank/DDBJ whole genome shotgun (WGS) entry which is preliminary data.</text>
</comment>
<reference evidence="1 2" key="1">
    <citation type="journal article" date="2019" name="Front. Genet.">
        <title>Whole-Genome Sequencing of the Opportunistic Yeast Pathogen Candida inconspicua Uncovers Its Hybrid Origin.</title>
        <authorList>
            <person name="Mixao V."/>
            <person name="Hansen A.P."/>
            <person name="Saus E."/>
            <person name="Boekhout T."/>
            <person name="Lass-Florl C."/>
            <person name="Gabaldon T."/>
        </authorList>
    </citation>
    <scope>NUCLEOTIDE SEQUENCE [LARGE SCALE GENOMIC DNA]</scope>
    <source>
        <strain evidence="1 2">CBS 180</strain>
    </source>
</reference>
<keyword evidence="2" id="KW-1185">Reference proteome</keyword>
<sequence>MTSVDDTESVAESEDTVDEWEERIIKTGCAEENERLQICHYDKQDWRQCLPEMEAFRKCWAIHGNRERVHTVDNDEKDRTL</sequence>
<dbReference type="GO" id="GO:0005758">
    <property type="term" value="C:mitochondrial intermembrane space"/>
    <property type="evidence" value="ECO:0007669"/>
    <property type="project" value="InterPro"/>
</dbReference>
<dbReference type="InterPro" id="IPR039870">
    <property type="entry name" value="Coa4-like"/>
</dbReference>
<dbReference type="GO" id="GO:0033617">
    <property type="term" value="P:mitochondrial respiratory chain complex IV assembly"/>
    <property type="evidence" value="ECO:0007669"/>
    <property type="project" value="InterPro"/>
</dbReference>
<dbReference type="OrthoDB" id="5586401at2759"/>
<accession>A0A4T0WVK5</accession>
<dbReference type="STRING" id="52247.A0A4T0WVK5"/>
<proteinExistence type="predicted"/>
<dbReference type="PANTHER" id="PTHR13639">
    <property type="entry name" value="CYTOCHROME C OXIDASE ASSEMBLY FACTOR 4 HOMOLOG, MITOCHONDRIAL"/>
    <property type="match status" value="1"/>
</dbReference>
<evidence type="ECO:0008006" key="3">
    <source>
        <dbReference type="Google" id="ProtNLM"/>
    </source>
</evidence>